<name>J9DS18_WUCBA</name>
<feature type="region of interest" description="Disordered" evidence="1">
    <location>
        <begin position="22"/>
        <end position="86"/>
    </location>
</feature>
<dbReference type="EMBL" id="ADBV01016274">
    <property type="protein sequence ID" value="EJW72396.1"/>
    <property type="molecule type" value="Genomic_DNA"/>
</dbReference>
<dbReference type="Proteomes" id="UP000004810">
    <property type="component" value="Unassembled WGS sequence"/>
</dbReference>
<proteinExistence type="predicted"/>
<feature type="compositionally biased region" description="Low complexity" evidence="1">
    <location>
        <begin position="42"/>
        <end position="59"/>
    </location>
</feature>
<gene>
    <name evidence="2" type="ORF">WUBG_16695</name>
</gene>
<comment type="caution">
    <text evidence="2">The sequence shown here is derived from an EMBL/GenBank/DDBJ whole genome shotgun (WGS) entry which is preliminary data.</text>
</comment>
<dbReference type="AlphaFoldDB" id="J9DS18"/>
<organism evidence="2 3">
    <name type="scientific">Wuchereria bancrofti</name>
    <dbReference type="NCBI Taxonomy" id="6293"/>
    <lineage>
        <taxon>Eukaryota</taxon>
        <taxon>Metazoa</taxon>
        <taxon>Ecdysozoa</taxon>
        <taxon>Nematoda</taxon>
        <taxon>Chromadorea</taxon>
        <taxon>Rhabditida</taxon>
        <taxon>Spirurina</taxon>
        <taxon>Spiruromorpha</taxon>
        <taxon>Filarioidea</taxon>
        <taxon>Onchocercidae</taxon>
        <taxon>Wuchereria</taxon>
    </lineage>
</organism>
<evidence type="ECO:0000313" key="3">
    <source>
        <dbReference type="Proteomes" id="UP000004810"/>
    </source>
</evidence>
<sequence length="150" mass="16639">MDSDNSKVTYEVQEIERAIARASVPLERSFSDQLNRPPILTPARSSPSSSVLSASVEGLSDVEKRAGHSRKKRKRSEDPKPGQDYITFVSPAGVLPCAEKKKKYTEGHSTMDSDNSKVTYEVQEIERAIARASVPLERSFSDQLKLVLIC</sequence>
<accession>J9DS18</accession>
<evidence type="ECO:0000313" key="2">
    <source>
        <dbReference type="EMBL" id="EJW72396.1"/>
    </source>
</evidence>
<reference evidence="3" key="1">
    <citation type="submission" date="2012-08" db="EMBL/GenBank/DDBJ databases">
        <title>The Genome Sequence of Wuchereria bancrofti.</title>
        <authorList>
            <person name="Nutman T.B."/>
            <person name="Fink D.L."/>
            <person name="Russ C."/>
            <person name="Young S."/>
            <person name="Zeng Q."/>
            <person name="Koehrsen M."/>
            <person name="Alvarado L."/>
            <person name="Berlin A."/>
            <person name="Chapman S.B."/>
            <person name="Chen Z."/>
            <person name="Freedman E."/>
            <person name="Gellesch M."/>
            <person name="Goldberg J."/>
            <person name="Griggs A."/>
            <person name="Gujja S."/>
            <person name="Heilman E.R."/>
            <person name="Heiman D."/>
            <person name="Hepburn T."/>
            <person name="Howarth C."/>
            <person name="Jen D."/>
            <person name="Larson L."/>
            <person name="Lewis B."/>
            <person name="Mehta T."/>
            <person name="Park D."/>
            <person name="Pearson M."/>
            <person name="Roberts A."/>
            <person name="Saif S."/>
            <person name="Shea T."/>
            <person name="Shenoy N."/>
            <person name="Sisk P."/>
            <person name="Stolte C."/>
            <person name="Sykes S."/>
            <person name="Walk T."/>
            <person name="White J."/>
            <person name="Yandava C."/>
            <person name="Haas B."/>
            <person name="Henn M.R."/>
            <person name="Nusbaum C."/>
            <person name="Birren B."/>
        </authorList>
    </citation>
    <scope>NUCLEOTIDE SEQUENCE [LARGE SCALE GENOMIC DNA]</scope>
    <source>
        <strain evidence="3">NA</strain>
    </source>
</reference>
<evidence type="ECO:0000256" key="1">
    <source>
        <dbReference type="SAM" id="MobiDB-lite"/>
    </source>
</evidence>
<protein>
    <submittedName>
        <fullName evidence="2">Uncharacterized protein</fullName>
    </submittedName>
</protein>